<accession>A0A7V2WSY4</accession>
<keyword evidence="1" id="KW-0812">Transmembrane</keyword>
<keyword evidence="1" id="KW-0472">Membrane</keyword>
<reference evidence="2" key="1">
    <citation type="journal article" date="2020" name="mSystems">
        <title>Genome- and Community-Level Interaction Insights into Carbon Utilization and Element Cycling Functions of Hydrothermarchaeota in Hydrothermal Sediment.</title>
        <authorList>
            <person name="Zhou Z."/>
            <person name="Liu Y."/>
            <person name="Xu W."/>
            <person name="Pan J."/>
            <person name="Luo Z.H."/>
            <person name="Li M."/>
        </authorList>
    </citation>
    <scope>NUCLEOTIDE SEQUENCE [LARGE SCALE GENOMIC DNA]</scope>
    <source>
        <strain evidence="2">HyVt-503</strain>
    </source>
</reference>
<dbReference type="Proteomes" id="UP000885797">
    <property type="component" value="Unassembled WGS sequence"/>
</dbReference>
<protein>
    <submittedName>
        <fullName evidence="2">Uncharacterized protein</fullName>
    </submittedName>
</protein>
<evidence type="ECO:0000256" key="1">
    <source>
        <dbReference type="SAM" id="Phobius"/>
    </source>
</evidence>
<sequence>MKRLFYTVLILIVLGAVGVGVYFGTLLLEGTGPELKIIAPENYLGKSSRVVVMARDKKSGLRNIQLVIQQGDKRVELEKKAFQIVNWWQGSPVKETTAEWDVNAKRLGFKNGDAQIIVLAHDASLRGELKGNLSQIKKAVTIDVTPPRISLVSEVHNVRIGGSGLVTYRVNEDVKKSGILVGDTFFKPFDRDREGQYSCLFAIPVLAEKSNRNIFIIAEDMAGNVQKRGFFYDILPFRPKRDRI</sequence>
<feature type="non-terminal residue" evidence="2">
    <location>
        <position position="244"/>
    </location>
</feature>
<feature type="transmembrane region" description="Helical" evidence="1">
    <location>
        <begin position="6"/>
        <end position="28"/>
    </location>
</feature>
<dbReference type="EMBL" id="DRND01000335">
    <property type="protein sequence ID" value="HFC47067.1"/>
    <property type="molecule type" value="Genomic_DNA"/>
</dbReference>
<organism evidence="2">
    <name type="scientific">Dissulfuribacter thermophilus</name>
    <dbReference type="NCBI Taxonomy" id="1156395"/>
    <lineage>
        <taxon>Bacteria</taxon>
        <taxon>Pseudomonadati</taxon>
        <taxon>Thermodesulfobacteriota</taxon>
        <taxon>Dissulfuribacteria</taxon>
        <taxon>Dissulfuribacterales</taxon>
        <taxon>Dissulfuribacteraceae</taxon>
        <taxon>Dissulfuribacter</taxon>
    </lineage>
</organism>
<comment type="caution">
    <text evidence="2">The sequence shown here is derived from an EMBL/GenBank/DDBJ whole genome shotgun (WGS) entry which is preliminary data.</text>
</comment>
<dbReference type="AlphaFoldDB" id="A0A7V2WSY4"/>
<gene>
    <name evidence="2" type="ORF">ENJ63_04215</name>
</gene>
<proteinExistence type="predicted"/>
<keyword evidence="1" id="KW-1133">Transmembrane helix</keyword>
<evidence type="ECO:0000313" key="2">
    <source>
        <dbReference type="EMBL" id="HFC47067.1"/>
    </source>
</evidence>
<name>A0A7V2WSY4_9BACT</name>